<feature type="repeat" description="Hemopexin" evidence="1">
    <location>
        <begin position="211"/>
        <end position="253"/>
    </location>
</feature>
<evidence type="ECO:0000313" key="4">
    <source>
        <dbReference type="Proteomes" id="UP001153709"/>
    </source>
</evidence>
<dbReference type="PANTHER" id="PTHR11012:SF55">
    <property type="entry name" value="BHLH DOMAIN-CONTAINING PROTEIN"/>
    <property type="match status" value="1"/>
</dbReference>
<dbReference type="Proteomes" id="UP001153709">
    <property type="component" value="Chromosome 4"/>
</dbReference>
<dbReference type="OrthoDB" id="6718352at2759"/>
<dbReference type="InterPro" id="IPR036375">
    <property type="entry name" value="Hemopexin-like_dom_sf"/>
</dbReference>
<organism evidence="3 4">
    <name type="scientific">Diabrotica balteata</name>
    <name type="common">Banded cucumber beetle</name>
    <dbReference type="NCBI Taxonomy" id="107213"/>
    <lineage>
        <taxon>Eukaryota</taxon>
        <taxon>Metazoa</taxon>
        <taxon>Ecdysozoa</taxon>
        <taxon>Arthropoda</taxon>
        <taxon>Hexapoda</taxon>
        <taxon>Insecta</taxon>
        <taxon>Pterygota</taxon>
        <taxon>Neoptera</taxon>
        <taxon>Endopterygota</taxon>
        <taxon>Coleoptera</taxon>
        <taxon>Polyphaga</taxon>
        <taxon>Cucujiformia</taxon>
        <taxon>Chrysomeloidea</taxon>
        <taxon>Chrysomelidae</taxon>
        <taxon>Galerucinae</taxon>
        <taxon>Diabroticina</taxon>
        <taxon>Diabroticites</taxon>
        <taxon>Diabrotica</taxon>
    </lineage>
</organism>
<dbReference type="SUPFAM" id="SSF50923">
    <property type="entry name" value="Hemopexin-like domain"/>
    <property type="match status" value="1"/>
</dbReference>
<dbReference type="SUPFAM" id="SSF56112">
    <property type="entry name" value="Protein kinase-like (PK-like)"/>
    <property type="match status" value="1"/>
</dbReference>
<keyword evidence="4" id="KW-1185">Reference proteome</keyword>
<protein>
    <recommendedName>
        <fullName evidence="2">CHK kinase-like domain-containing protein</fullName>
    </recommendedName>
</protein>
<dbReference type="InterPro" id="IPR015897">
    <property type="entry name" value="CHK_kinase-like"/>
</dbReference>
<gene>
    <name evidence="3" type="ORF">DIABBA_LOCUS7030</name>
</gene>
<dbReference type="EMBL" id="OU898279">
    <property type="protein sequence ID" value="CAG9833643.1"/>
    <property type="molecule type" value="Genomic_DNA"/>
</dbReference>
<dbReference type="PANTHER" id="PTHR11012">
    <property type="entry name" value="PROTEIN KINASE-LIKE DOMAIN-CONTAINING"/>
    <property type="match status" value="1"/>
</dbReference>
<dbReference type="InterPro" id="IPR004119">
    <property type="entry name" value="EcKL"/>
</dbReference>
<dbReference type="InterPro" id="IPR018487">
    <property type="entry name" value="Hemopexin-like_repeat"/>
</dbReference>
<name>A0A9N9SZR0_DIABA</name>
<sequence length="505" mass="58650">MYNLFGDDDKKAMSILYGPKTTPSYIPPTTPVPHNKNHMSKTSTIKHRTSLPTTTTTPALQNILCLIPYPDFMFLATSPQFPNYRMYVGYGPYIWKFDLNEMRLPKHPELITDYLPKELRSAHVSHVFQNSEGHLVTIRNNQYYAASFPNLKIQKRFMFPSIPARTKINALFQTNSGQTYLLYNDDSYIEFNEAGDVLNRGPMNYLLPGLPDTITSAFRYTDGFIYFFQNNTYYKYSEYTRYKNLDRHVGFDLATSKLILKDLATFHAVPLAIRLLEPEEFTRLFKNMSMSLPPKPKDKKPPSIFKIMVDTLSANDKYKTVADKLMKMLADFTKLMEEAPEKMFNNQSMRTFSTIIHQDMWINNTMQVIENDVAVKNKFVDFQMSQVGSPADDIIFFLFSSVEYDCLKNNLDSLIKYYYEEVICILKKLDLYNDCFSYENLLEEFKTTGKLAIVRALFMLPKVIFGEKGKADHENLDEMTVEDIHPIALKKMILLCVEAAERDWL</sequence>
<dbReference type="AlphaFoldDB" id="A0A9N9SZR0"/>
<evidence type="ECO:0000313" key="3">
    <source>
        <dbReference type="EMBL" id="CAG9833643.1"/>
    </source>
</evidence>
<dbReference type="Pfam" id="PF02958">
    <property type="entry name" value="EcKL"/>
    <property type="match status" value="1"/>
</dbReference>
<reference evidence="3" key="1">
    <citation type="submission" date="2022-01" db="EMBL/GenBank/DDBJ databases">
        <authorList>
            <person name="King R."/>
        </authorList>
    </citation>
    <scope>NUCLEOTIDE SEQUENCE</scope>
</reference>
<evidence type="ECO:0000256" key="1">
    <source>
        <dbReference type="PROSITE-ProRule" id="PRU01011"/>
    </source>
</evidence>
<evidence type="ECO:0000259" key="2">
    <source>
        <dbReference type="SMART" id="SM00587"/>
    </source>
</evidence>
<dbReference type="Gene3D" id="2.110.10.10">
    <property type="entry name" value="Hemopexin-like domain"/>
    <property type="match status" value="1"/>
</dbReference>
<dbReference type="Gene3D" id="3.90.1200.10">
    <property type="match status" value="1"/>
</dbReference>
<dbReference type="InterPro" id="IPR011009">
    <property type="entry name" value="Kinase-like_dom_sf"/>
</dbReference>
<dbReference type="PROSITE" id="PS51642">
    <property type="entry name" value="HEMOPEXIN_2"/>
    <property type="match status" value="1"/>
</dbReference>
<feature type="domain" description="CHK kinase-like" evidence="2">
    <location>
        <begin position="238"/>
        <end position="428"/>
    </location>
</feature>
<dbReference type="SMART" id="SM00587">
    <property type="entry name" value="CHK"/>
    <property type="match status" value="1"/>
</dbReference>
<proteinExistence type="predicted"/>
<accession>A0A9N9SZR0</accession>